<dbReference type="GO" id="GO:0016020">
    <property type="term" value="C:membrane"/>
    <property type="evidence" value="ECO:0007669"/>
    <property type="project" value="UniProtKB-SubCell"/>
</dbReference>
<evidence type="ECO:0000256" key="6">
    <source>
        <dbReference type="ARBA" id="ARBA00022989"/>
    </source>
</evidence>
<dbReference type="STRING" id="4846.A0A367KJR8"/>
<comment type="subcellular location">
    <subcellularLocation>
        <location evidence="1">Membrane</location>
        <topology evidence="1">Multi-pass membrane protein</topology>
    </subcellularLocation>
</comment>
<evidence type="ECO:0000256" key="8">
    <source>
        <dbReference type="PROSITE-ProRule" id="PRU00282"/>
    </source>
</evidence>
<dbReference type="Proteomes" id="UP000253551">
    <property type="component" value="Unassembled WGS sequence"/>
</dbReference>
<name>A0A367KJR8_RHIST</name>
<evidence type="ECO:0000256" key="5">
    <source>
        <dbReference type="ARBA" id="ARBA00022737"/>
    </source>
</evidence>
<dbReference type="Pfam" id="PF00153">
    <property type="entry name" value="Mito_carr"/>
    <property type="match status" value="1"/>
</dbReference>
<organism evidence="10 11">
    <name type="scientific">Rhizopus stolonifer</name>
    <name type="common">Rhizopus nigricans</name>
    <dbReference type="NCBI Taxonomy" id="4846"/>
    <lineage>
        <taxon>Eukaryota</taxon>
        <taxon>Fungi</taxon>
        <taxon>Fungi incertae sedis</taxon>
        <taxon>Mucoromycota</taxon>
        <taxon>Mucoromycotina</taxon>
        <taxon>Mucoromycetes</taxon>
        <taxon>Mucorales</taxon>
        <taxon>Mucorineae</taxon>
        <taxon>Rhizopodaceae</taxon>
        <taxon>Rhizopus</taxon>
    </lineage>
</organism>
<keyword evidence="7 8" id="KW-0472">Membrane</keyword>
<comment type="similarity">
    <text evidence="2 9">Belongs to the mitochondrial carrier (TC 2.A.29) family.</text>
</comment>
<evidence type="ECO:0000256" key="7">
    <source>
        <dbReference type="ARBA" id="ARBA00023136"/>
    </source>
</evidence>
<keyword evidence="4 8" id="KW-0812">Transmembrane</keyword>
<dbReference type="GO" id="GO:0055085">
    <property type="term" value="P:transmembrane transport"/>
    <property type="evidence" value="ECO:0007669"/>
    <property type="project" value="InterPro"/>
</dbReference>
<dbReference type="OrthoDB" id="428293at2759"/>
<dbReference type="PANTHER" id="PTHR45683">
    <property type="entry name" value="MITOCHONDRIAL NICOTINAMIDE ADENINE DINUCLEOTIDE TRANSPORTER 1-RELATED-RELATED"/>
    <property type="match status" value="1"/>
</dbReference>
<dbReference type="EMBL" id="PJQM01001378">
    <property type="protein sequence ID" value="RCI02475.1"/>
    <property type="molecule type" value="Genomic_DNA"/>
</dbReference>
<dbReference type="AlphaFoldDB" id="A0A367KJR8"/>
<evidence type="ECO:0000313" key="11">
    <source>
        <dbReference type="Proteomes" id="UP000253551"/>
    </source>
</evidence>
<sequence length="98" mass="10742">MATDKDTPSFTGSPHTDQALAGFGAGIASTTFLHPLDLIKVRFQVDSARYSDKRPFLGGTIKSFQSIVHEEGVWRGLYRGVGPNMVGATLSWAFYFGW</sequence>
<comment type="caution">
    <text evidence="10">The sequence shown here is derived from an EMBL/GenBank/DDBJ whole genome shotgun (WGS) entry which is preliminary data.</text>
</comment>
<keyword evidence="6" id="KW-1133">Transmembrane helix</keyword>
<proteinExistence type="inferred from homology"/>
<dbReference type="Gene3D" id="1.50.40.10">
    <property type="entry name" value="Mitochondrial carrier domain"/>
    <property type="match status" value="1"/>
</dbReference>
<dbReference type="InterPro" id="IPR023395">
    <property type="entry name" value="MCP_dom_sf"/>
</dbReference>
<evidence type="ECO:0000256" key="1">
    <source>
        <dbReference type="ARBA" id="ARBA00004141"/>
    </source>
</evidence>
<evidence type="ECO:0000256" key="9">
    <source>
        <dbReference type="RuleBase" id="RU000488"/>
    </source>
</evidence>
<dbReference type="InterPro" id="IPR044712">
    <property type="entry name" value="SLC25A32-like"/>
</dbReference>
<dbReference type="InterPro" id="IPR018108">
    <property type="entry name" value="MCP_transmembrane"/>
</dbReference>
<dbReference type="SUPFAM" id="SSF103506">
    <property type="entry name" value="Mitochondrial carrier"/>
    <property type="match status" value="1"/>
</dbReference>
<protein>
    <submittedName>
        <fullName evidence="10">Uncharacterized protein</fullName>
    </submittedName>
</protein>
<accession>A0A367KJR8</accession>
<evidence type="ECO:0000256" key="3">
    <source>
        <dbReference type="ARBA" id="ARBA00022448"/>
    </source>
</evidence>
<reference evidence="10 11" key="1">
    <citation type="journal article" date="2018" name="G3 (Bethesda)">
        <title>Phylogenetic and Phylogenomic Definition of Rhizopus Species.</title>
        <authorList>
            <person name="Gryganskyi A.P."/>
            <person name="Golan J."/>
            <person name="Dolatabadi S."/>
            <person name="Mondo S."/>
            <person name="Robb S."/>
            <person name="Idnurm A."/>
            <person name="Muszewska A."/>
            <person name="Steczkiewicz K."/>
            <person name="Masonjones S."/>
            <person name="Liao H.L."/>
            <person name="Gajdeczka M.T."/>
            <person name="Anike F."/>
            <person name="Vuek A."/>
            <person name="Anishchenko I.M."/>
            <person name="Voigt K."/>
            <person name="de Hoog G.S."/>
            <person name="Smith M.E."/>
            <person name="Heitman J."/>
            <person name="Vilgalys R."/>
            <person name="Stajich J.E."/>
        </authorList>
    </citation>
    <scope>NUCLEOTIDE SEQUENCE [LARGE SCALE GENOMIC DNA]</scope>
    <source>
        <strain evidence="10 11">LSU 92-RS-03</strain>
    </source>
</reference>
<keyword evidence="3 9" id="KW-0813">Transport</keyword>
<dbReference type="PROSITE" id="PS50920">
    <property type="entry name" value="SOLCAR"/>
    <property type="match status" value="1"/>
</dbReference>
<keyword evidence="5" id="KW-0677">Repeat</keyword>
<evidence type="ECO:0000256" key="4">
    <source>
        <dbReference type="ARBA" id="ARBA00022692"/>
    </source>
</evidence>
<dbReference type="GO" id="GO:0006862">
    <property type="term" value="P:nucleotide transport"/>
    <property type="evidence" value="ECO:0007669"/>
    <property type="project" value="InterPro"/>
</dbReference>
<keyword evidence="11" id="KW-1185">Reference proteome</keyword>
<evidence type="ECO:0000256" key="2">
    <source>
        <dbReference type="ARBA" id="ARBA00006375"/>
    </source>
</evidence>
<feature type="repeat" description="Solcar" evidence="8">
    <location>
        <begin position="13"/>
        <end position="98"/>
    </location>
</feature>
<gene>
    <name evidence="10" type="ORF">CU098_009327</name>
</gene>
<evidence type="ECO:0000313" key="10">
    <source>
        <dbReference type="EMBL" id="RCI02475.1"/>
    </source>
</evidence>